<evidence type="ECO:0000313" key="9">
    <source>
        <dbReference type="Proteomes" id="UP000027180"/>
    </source>
</evidence>
<keyword evidence="3" id="KW-0813">Transport</keyword>
<dbReference type="GO" id="GO:1990060">
    <property type="term" value="C:maltose transport complex"/>
    <property type="evidence" value="ECO:0007669"/>
    <property type="project" value="TreeGrafter"/>
</dbReference>
<dbReference type="AlphaFoldDB" id="A0A060I8H6"/>
<dbReference type="InterPro" id="IPR008995">
    <property type="entry name" value="Mo/tungstate-bd_C_term_dom"/>
</dbReference>
<dbReference type="Gene3D" id="2.40.50.140">
    <property type="entry name" value="Nucleic acid-binding proteins"/>
    <property type="match status" value="1"/>
</dbReference>
<dbReference type="GO" id="GO:0055052">
    <property type="term" value="C:ATP-binding cassette (ABC) transporter complex, substrate-binding subunit-containing"/>
    <property type="evidence" value="ECO:0007669"/>
    <property type="project" value="TreeGrafter"/>
</dbReference>
<evidence type="ECO:0000256" key="6">
    <source>
        <dbReference type="ARBA" id="ARBA00022840"/>
    </source>
</evidence>
<accession>A0A060I8H6</accession>
<dbReference type="GO" id="GO:0005524">
    <property type="term" value="F:ATP binding"/>
    <property type="evidence" value="ECO:0007669"/>
    <property type="project" value="UniProtKB-KW"/>
</dbReference>
<dbReference type="PROSITE" id="PS00211">
    <property type="entry name" value="ABC_TRANSPORTER_1"/>
    <property type="match status" value="1"/>
</dbReference>
<reference evidence="8 9" key="1">
    <citation type="submission" date="2013-12" db="EMBL/GenBank/DDBJ databases">
        <title>Complete genome sequence of Rhizobium etli bv. mimosae IE4771.</title>
        <authorList>
            <person name="Bustos P."/>
            <person name="Santamaria R.I."/>
            <person name="Lozano L."/>
            <person name="Ormeno-Orrillo E."/>
            <person name="Rogel M.A."/>
            <person name="Romero D."/>
            <person name="Cevallos M.A."/>
            <person name="Martinez-Romero E."/>
            <person name="Gonzalez V."/>
        </authorList>
    </citation>
    <scope>NUCLEOTIDE SEQUENCE [LARGE SCALE GENOMIC DNA]</scope>
    <source>
        <strain evidence="8 9">IE4771</strain>
    </source>
</reference>
<dbReference type="PANTHER" id="PTHR43875">
    <property type="entry name" value="MALTODEXTRIN IMPORT ATP-BINDING PROTEIN MSMX"/>
    <property type="match status" value="1"/>
</dbReference>
<dbReference type="InterPro" id="IPR015855">
    <property type="entry name" value="ABC_transpr_MalK-like"/>
</dbReference>
<name>A0A060I8H6_RHIET</name>
<dbReference type="Gene3D" id="2.40.50.100">
    <property type="match status" value="1"/>
</dbReference>
<keyword evidence="4" id="KW-1003">Cell membrane</keyword>
<dbReference type="GO" id="GO:0016887">
    <property type="term" value="F:ATP hydrolysis activity"/>
    <property type="evidence" value="ECO:0007669"/>
    <property type="project" value="InterPro"/>
</dbReference>
<comment type="similarity">
    <text evidence="2">Belongs to the ABC transporter superfamily.</text>
</comment>
<comment type="subcellular location">
    <subcellularLocation>
        <location evidence="1">Cell inner membrane</location>
        <topology evidence="1">Peripheral membrane protein</topology>
    </subcellularLocation>
</comment>
<dbReference type="InterPro" id="IPR027417">
    <property type="entry name" value="P-loop_NTPase"/>
</dbReference>
<keyword evidence="6 8" id="KW-0067">ATP-binding</keyword>
<dbReference type="InterPro" id="IPR003439">
    <property type="entry name" value="ABC_transporter-like_ATP-bd"/>
</dbReference>
<dbReference type="PANTHER" id="PTHR43875:SF3">
    <property type="entry name" value="MALTOSE_MALTODEXTRIN IMPORT ATP-BINDING PROTEIN MALK"/>
    <property type="match status" value="1"/>
</dbReference>
<dbReference type="InterPro" id="IPR013611">
    <property type="entry name" value="Transp-assoc_OB_typ2"/>
</dbReference>
<sequence length="381" mass="40725">MTSLELREINKNYGAYHALRGIDLTVAQGEFIVMVGPSGCGKSTLLKSIAGLETISSGQIVINGRDVTRQEPGDRGIAMVFQSYALYPHMTVAENMGFGLRMAKRPKAEIDAAVARAAKILRISDQLDKRPKQLSGGQRQRVAIGRAITRSPEVFLFDEPLSNLDAALRTQMRVELSSLHAELGATMVYVTHDQVEAMTMASRIVVLNQGIIEQVGSPLELYRNPDNLFVAGFLGAPRMNFLGVTIDAVSGRHVTVSAPGLSPLTVELSQPATLAKGTGLTLGVRPEAISVVAEGSESGAVHGEVRLVEHLGRETILYVDAGNLSTIASESGTGNITAQLSYVAPFAAGQKVALKLDARELYLFSADGGRTISARKTILDK</sequence>
<evidence type="ECO:0000256" key="2">
    <source>
        <dbReference type="ARBA" id="ARBA00005417"/>
    </source>
</evidence>
<evidence type="ECO:0000259" key="7">
    <source>
        <dbReference type="PROSITE" id="PS50893"/>
    </source>
</evidence>
<dbReference type="Gene3D" id="3.40.50.300">
    <property type="entry name" value="P-loop containing nucleotide triphosphate hydrolases"/>
    <property type="match status" value="1"/>
</dbReference>
<dbReference type="SMART" id="SM00382">
    <property type="entry name" value="AAA"/>
    <property type="match status" value="1"/>
</dbReference>
<evidence type="ECO:0000256" key="4">
    <source>
        <dbReference type="ARBA" id="ARBA00022519"/>
    </source>
</evidence>
<gene>
    <name evidence="8" type="ORF">IE4771_CH02808</name>
</gene>
<dbReference type="InterPro" id="IPR012340">
    <property type="entry name" value="NA-bd_OB-fold"/>
</dbReference>
<evidence type="ECO:0000256" key="3">
    <source>
        <dbReference type="ARBA" id="ARBA00022448"/>
    </source>
</evidence>
<organism evidence="8 9">
    <name type="scientific">Rhizobium etli bv. mimosae str. IE4771</name>
    <dbReference type="NCBI Taxonomy" id="1432050"/>
    <lineage>
        <taxon>Bacteria</taxon>
        <taxon>Pseudomonadati</taxon>
        <taxon>Pseudomonadota</taxon>
        <taxon>Alphaproteobacteria</taxon>
        <taxon>Hyphomicrobiales</taxon>
        <taxon>Rhizobiaceae</taxon>
        <taxon>Rhizobium/Agrobacterium group</taxon>
        <taxon>Rhizobium</taxon>
    </lineage>
</organism>
<dbReference type="Proteomes" id="UP000027180">
    <property type="component" value="Chromosome"/>
</dbReference>
<protein>
    <submittedName>
        <fullName evidence="8">Sugar ABC transporter ATP-binding protein</fullName>
    </submittedName>
</protein>
<dbReference type="CDD" id="cd03301">
    <property type="entry name" value="ABC_MalK_N"/>
    <property type="match status" value="1"/>
</dbReference>
<keyword evidence="5" id="KW-0547">Nucleotide-binding</keyword>
<dbReference type="RefSeq" id="WP_038689744.1">
    <property type="nucleotide sequence ID" value="NZ_CP006986.1"/>
</dbReference>
<dbReference type="Pfam" id="PF00005">
    <property type="entry name" value="ABC_tran"/>
    <property type="match status" value="1"/>
</dbReference>
<dbReference type="NCBIfam" id="NF008653">
    <property type="entry name" value="PRK11650.1"/>
    <property type="match status" value="1"/>
</dbReference>
<dbReference type="Pfam" id="PF08402">
    <property type="entry name" value="TOBE_2"/>
    <property type="match status" value="1"/>
</dbReference>
<dbReference type="InterPro" id="IPR017871">
    <property type="entry name" value="ABC_transporter-like_CS"/>
</dbReference>
<evidence type="ECO:0000313" key="8">
    <source>
        <dbReference type="EMBL" id="AIC27906.1"/>
    </source>
</evidence>
<feature type="domain" description="ABC transporter" evidence="7">
    <location>
        <begin position="4"/>
        <end position="234"/>
    </location>
</feature>
<keyword evidence="4" id="KW-0997">Cell inner membrane</keyword>
<proteinExistence type="inferred from homology"/>
<evidence type="ECO:0000256" key="5">
    <source>
        <dbReference type="ARBA" id="ARBA00022741"/>
    </source>
</evidence>
<dbReference type="HOGENOM" id="CLU_000604_1_1_5"/>
<dbReference type="PROSITE" id="PS50893">
    <property type="entry name" value="ABC_TRANSPORTER_2"/>
    <property type="match status" value="1"/>
</dbReference>
<evidence type="ECO:0000256" key="1">
    <source>
        <dbReference type="ARBA" id="ARBA00004417"/>
    </source>
</evidence>
<dbReference type="InterPro" id="IPR047641">
    <property type="entry name" value="ABC_transpr_MalK/UgpC-like"/>
</dbReference>
<dbReference type="SUPFAM" id="SSF52540">
    <property type="entry name" value="P-loop containing nucleoside triphosphate hydrolases"/>
    <property type="match status" value="1"/>
</dbReference>
<dbReference type="SUPFAM" id="SSF50331">
    <property type="entry name" value="MOP-like"/>
    <property type="match status" value="1"/>
</dbReference>
<keyword evidence="4" id="KW-0472">Membrane</keyword>
<dbReference type="KEGG" id="rei:IE4771_CH02808"/>
<dbReference type="EMBL" id="CP006986">
    <property type="protein sequence ID" value="AIC27906.1"/>
    <property type="molecule type" value="Genomic_DNA"/>
</dbReference>
<dbReference type="OrthoDB" id="8046206at2"/>
<dbReference type="FunFam" id="3.40.50.300:FF:000042">
    <property type="entry name" value="Maltose/maltodextrin ABC transporter, ATP-binding protein"/>
    <property type="match status" value="1"/>
</dbReference>
<dbReference type="InterPro" id="IPR003593">
    <property type="entry name" value="AAA+_ATPase"/>
</dbReference>
<dbReference type="GO" id="GO:0015423">
    <property type="term" value="F:ABC-type maltose transporter activity"/>
    <property type="evidence" value="ECO:0007669"/>
    <property type="project" value="TreeGrafter"/>
</dbReference>